<dbReference type="EMBL" id="RZGK01000004">
    <property type="protein sequence ID" value="KAF9699337.1"/>
    <property type="molecule type" value="Genomic_DNA"/>
</dbReference>
<evidence type="ECO:0000256" key="1">
    <source>
        <dbReference type="ARBA" id="ARBA00004496"/>
    </source>
</evidence>
<dbReference type="PANTHER" id="PTHR15346">
    <property type="entry name" value="DYNACTIN SUBUNIT"/>
    <property type="match status" value="1"/>
</dbReference>
<evidence type="ECO:0000313" key="5">
    <source>
        <dbReference type="EMBL" id="KAF9699337.1"/>
    </source>
</evidence>
<sequence>MASEASRPKYDSLPGIDTAPDVYETPDLAEDVSTIQASTAVSESHYDDTDPESSAVNYQRLQTDQARSRFEPSRVDANGVDFSDNIAQQQAYRTYTRQRRRGEILGDDSDEEKEGFSQKLMRVKKELQELEKEYEERMKSGDKTKIEERDAREVIDLISDKVDEIYASRRGGRAAEPLLDRTIQRFNDYEPFAPSSKITAALANQPPLPGTQIRKGQLDHVLSQAAMFDKRITQMENSLGLNGNIMPEMSEDSTFPVFTKLQRLEQTLGAIGDASTNNLGSASQQIKKLIEEAEDLKEARLEALRAGSSPDDSKAVATPGQEAKINALYGTLPSIDKLSPILPLVLERLRTLRLVHTSASQADEVLTELESRQSKQEEEIKNWEKQLELVEEDVKKHEKAMQGNVKVVGDDIKMLEDKITKLLASGQDGRGGA</sequence>
<feature type="coiled-coil region" evidence="3">
    <location>
        <begin position="359"/>
        <end position="400"/>
    </location>
</feature>
<dbReference type="GO" id="GO:0005869">
    <property type="term" value="C:dynactin complex"/>
    <property type="evidence" value="ECO:0007669"/>
    <property type="project" value="InterPro"/>
</dbReference>
<feature type="region of interest" description="Disordered" evidence="4">
    <location>
        <begin position="92"/>
        <end position="115"/>
    </location>
</feature>
<dbReference type="OrthoDB" id="4977at2759"/>
<evidence type="ECO:0000256" key="2">
    <source>
        <dbReference type="ARBA" id="ARBA00022490"/>
    </source>
</evidence>
<comment type="caution">
    <text evidence="5">The sequence shown here is derived from an EMBL/GenBank/DDBJ whole genome shotgun (WGS) entry which is preliminary data.</text>
</comment>
<evidence type="ECO:0000256" key="4">
    <source>
        <dbReference type="SAM" id="MobiDB-lite"/>
    </source>
</evidence>
<feature type="compositionally biased region" description="Basic and acidic residues" evidence="4">
    <location>
        <begin position="1"/>
        <end position="10"/>
    </location>
</feature>
<dbReference type="InterPro" id="IPR028133">
    <property type="entry name" value="Dynamitin"/>
</dbReference>
<keyword evidence="3" id="KW-0175">Coiled coil</keyword>
<comment type="subcellular location">
    <subcellularLocation>
        <location evidence="1">Cytoplasm</location>
    </subcellularLocation>
</comment>
<dbReference type="GO" id="GO:0007017">
    <property type="term" value="P:microtubule-based process"/>
    <property type="evidence" value="ECO:0007669"/>
    <property type="project" value="InterPro"/>
</dbReference>
<gene>
    <name evidence="5" type="ORF">EKO04_002301</name>
</gene>
<protein>
    <recommendedName>
        <fullName evidence="7">Dynactin subunit 2</fullName>
    </recommendedName>
</protein>
<dbReference type="Proteomes" id="UP000651452">
    <property type="component" value="Unassembled WGS sequence"/>
</dbReference>
<reference evidence="5" key="1">
    <citation type="submission" date="2018-12" db="EMBL/GenBank/DDBJ databases">
        <authorList>
            <person name="Syme R.A."/>
            <person name="Farfan-Caceres L."/>
            <person name="Lichtenzveig J."/>
        </authorList>
    </citation>
    <scope>NUCLEOTIDE SEQUENCE</scope>
    <source>
        <strain evidence="5">Al4</strain>
    </source>
</reference>
<proteinExistence type="predicted"/>
<dbReference type="GO" id="GO:0005737">
    <property type="term" value="C:cytoplasm"/>
    <property type="evidence" value="ECO:0007669"/>
    <property type="project" value="UniProtKB-SubCell"/>
</dbReference>
<evidence type="ECO:0008006" key="7">
    <source>
        <dbReference type="Google" id="ProtNLM"/>
    </source>
</evidence>
<keyword evidence="6" id="KW-1185">Reference proteome</keyword>
<dbReference type="Pfam" id="PF04912">
    <property type="entry name" value="Dynamitin"/>
    <property type="match status" value="1"/>
</dbReference>
<keyword evidence="2" id="KW-0963">Cytoplasm</keyword>
<evidence type="ECO:0000256" key="3">
    <source>
        <dbReference type="SAM" id="Coils"/>
    </source>
</evidence>
<feature type="coiled-coil region" evidence="3">
    <location>
        <begin position="279"/>
        <end position="306"/>
    </location>
</feature>
<reference evidence="5" key="2">
    <citation type="submission" date="2020-09" db="EMBL/GenBank/DDBJ databases">
        <title>Reference genome assembly for Australian Ascochyta lentis isolate Al4.</title>
        <authorList>
            <person name="Lee R.C."/>
            <person name="Farfan-Caceres L.M."/>
            <person name="Debler J.W."/>
            <person name="Williams A.H."/>
            <person name="Henares B.M."/>
        </authorList>
    </citation>
    <scope>NUCLEOTIDE SEQUENCE</scope>
    <source>
        <strain evidence="5">Al4</strain>
    </source>
</reference>
<feature type="region of interest" description="Disordered" evidence="4">
    <location>
        <begin position="1"/>
        <end position="25"/>
    </location>
</feature>
<feature type="region of interest" description="Disordered" evidence="4">
    <location>
        <begin position="62"/>
        <end position="81"/>
    </location>
</feature>
<accession>A0A8H7MM33</accession>
<name>A0A8H7MM33_9PLEO</name>
<organism evidence="5 6">
    <name type="scientific">Ascochyta lentis</name>
    <dbReference type="NCBI Taxonomy" id="205686"/>
    <lineage>
        <taxon>Eukaryota</taxon>
        <taxon>Fungi</taxon>
        <taxon>Dikarya</taxon>
        <taxon>Ascomycota</taxon>
        <taxon>Pezizomycotina</taxon>
        <taxon>Dothideomycetes</taxon>
        <taxon>Pleosporomycetidae</taxon>
        <taxon>Pleosporales</taxon>
        <taxon>Pleosporineae</taxon>
        <taxon>Didymellaceae</taxon>
        <taxon>Ascochyta</taxon>
    </lineage>
</organism>
<dbReference type="AlphaFoldDB" id="A0A8H7MM33"/>
<evidence type="ECO:0000313" key="6">
    <source>
        <dbReference type="Proteomes" id="UP000651452"/>
    </source>
</evidence>